<evidence type="ECO:0000313" key="2">
    <source>
        <dbReference type="Proteomes" id="UP000008726"/>
    </source>
</evidence>
<dbReference type="GeneID" id="18560124"/>
<organism evidence="1 2">
    <name type="scientific">Aeromonas phage PX29</name>
    <dbReference type="NCBI Taxonomy" id="926067"/>
    <lineage>
        <taxon>Viruses</taxon>
        <taxon>Duplodnaviria</taxon>
        <taxon>Heunggongvirae</taxon>
        <taxon>Uroviricota</taxon>
        <taxon>Caudoviricetes</taxon>
        <taxon>Pantevenvirales</taxon>
        <taxon>Straboviridae</taxon>
        <taxon>Angelvirus</taxon>
        <taxon>Angelvirus px29</taxon>
    </lineage>
</organism>
<protein>
    <submittedName>
        <fullName evidence="1">Gp12 short tail fibers</fullName>
    </submittedName>
</protein>
<dbReference type="OrthoDB" id="3474at10239"/>
<gene>
    <name evidence="1" type="primary">12</name>
    <name evidence="1" type="ORF">PX29p200</name>
</gene>
<dbReference type="KEGG" id="vg:18560124"/>
<proteinExistence type="predicted"/>
<keyword evidence="2" id="KW-1185">Reference proteome</keyword>
<reference evidence="1 2" key="1">
    <citation type="journal article" date="2010" name="Virol. J.">
        <title>Genomes of the T4-related bacteriophages as windows on microbial genome evolution.</title>
        <authorList>
            <person name="Petrov V.M."/>
            <person name="Ratnayaka S."/>
            <person name="Nolan J.M."/>
            <person name="Miller E.S."/>
            <person name="Karam J.D."/>
        </authorList>
    </citation>
    <scope>NUCLEOTIDE SEQUENCE [LARGE SCALE GENOMIC DNA]</scope>
</reference>
<sequence length="436" mass="47127">MRTNNITQHISSKAGSVVFDPTKAAAFDNTITDLQKLGEKIDAHATKALPNATETASGIAELATVDEVLLGNDKTKIVTPFALNQKWIRPNASDTIYGLVRYNTVAEREEAAAKVDVTVNTTTLWDVVRNKATSSESKRGSVSLSTLVAAKAGVDDTTAMTPAKVKAAIDTFAVTSVSGATESVTGTVKNSSALITNAALHNGYAVTPKGFIETRAAQNRVGTVRMATQAESNARTATDVALAPATLPIASDTQYGITALLHNAQSGVTNKALSAHGATLFINRNGDTMAGDLVVRNIYTANGQNGRGDSLTRKDYVDGLINSRSPNGHEHGTPRETWTHLWAGPLDRGNFAINQPWWNFDALVIEGSRDGGHVFFTREISRYQIERMQAAYPNWDLVANEAYYWYGKFGGDGKTFYVTTENCYLWNIFGVNKYFS</sequence>
<dbReference type="EMBL" id="GU396103">
    <property type="protein sequence ID" value="ADQ52919.1"/>
    <property type="molecule type" value="Genomic_DNA"/>
</dbReference>
<dbReference type="RefSeq" id="YP_009011629.1">
    <property type="nucleotide sequence ID" value="NC_023688.1"/>
</dbReference>
<dbReference type="Proteomes" id="UP000008726">
    <property type="component" value="Segment"/>
</dbReference>
<evidence type="ECO:0000313" key="1">
    <source>
        <dbReference type="EMBL" id="ADQ52919.1"/>
    </source>
</evidence>
<accession>E5DQD3</accession>
<name>E5DQD3_9CAUD</name>